<evidence type="ECO:0000256" key="6">
    <source>
        <dbReference type="ARBA" id="ARBA00023235"/>
    </source>
</evidence>
<keyword evidence="5 8" id="KW-0663">Pyridoxal phosphate</keyword>
<accession>A0A7R7ENM0</accession>
<dbReference type="Gene3D" id="3.40.640.10">
    <property type="entry name" value="Type I PLP-dependent aspartate aminotransferase-like (Major domain)"/>
    <property type="match status" value="1"/>
</dbReference>
<dbReference type="EC" id="5.4.3.8" evidence="8"/>
<dbReference type="Proteomes" id="UP000595897">
    <property type="component" value="Chromosome"/>
</dbReference>
<keyword evidence="7 8" id="KW-0627">Porphyrin biosynthesis</keyword>
<organism evidence="9 10">
    <name type="scientific">Anaeromicropila herbilytica</name>
    <dbReference type="NCBI Taxonomy" id="2785025"/>
    <lineage>
        <taxon>Bacteria</taxon>
        <taxon>Bacillati</taxon>
        <taxon>Bacillota</taxon>
        <taxon>Clostridia</taxon>
        <taxon>Lachnospirales</taxon>
        <taxon>Lachnospiraceae</taxon>
        <taxon>Anaeromicropila</taxon>
    </lineage>
</organism>
<gene>
    <name evidence="8 9" type="primary">hemL</name>
    <name evidence="9" type="ORF">bsdtb5_34640</name>
</gene>
<comment type="similarity">
    <text evidence="4 8">Belongs to the class-III pyridoxal-phosphate-dependent aminotransferase family. HemL subfamily.</text>
</comment>
<evidence type="ECO:0000313" key="9">
    <source>
        <dbReference type="EMBL" id="BCN32169.1"/>
    </source>
</evidence>
<dbReference type="CDD" id="cd00610">
    <property type="entry name" value="OAT_like"/>
    <property type="match status" value="1"/>
</dbReference>
<dbReference type="GO" id="GO:0030170">
    <property type="term" value="F:pyridoxal phosphate binding"/>
    <property type="evidence" value="ECO:0007669"/>
    <property type="project" value="InterPro"/>
</dbReference>
<sequence>MNTQISDNLYQRAVNIMPGGVNSPVRAFGAVGRNPLFIEKAKGSKIYDVDGNEYIDYVCSWGPGILGHAHDEVIEEVMKAVSDGLTFGAPTKKEVILTELVSELMPSMEMVRLVSSGTEAVMSAIRTARGYTGRDKIIKFKGCYHGHSDGLLVKAGSAALTTAVPDSAGVPRSYTENTLIAYYNDKDSVRELFEMNKGQIAAIIVEPVAANMGVVLPQEGFLEFLREITLENDALLIFDEVITGFRLGLDGAQGYYHITPDLTTLGKIIGGGMPIGAYGGKKEIMQMVSPVGPVYQAGTLSGNPVATAAGIKTLDILKNNPLFYQELDKKAKRIVAAITERAKLMDKEIKVNQIGSLICSFFTKENVVDYQSAVSSDTKEYAKYFNEMLEKGIYLAPAQFEAMFVSVAHSDQDIRKTCEAILSTTIDK</sequence>
<name>A0A7R7ENM0_9FIRM</name>
<evidence type="ECO:0000256" key="7">
    <source>
        <dbReference type="ARBA" id="ARBA00023244"/>
    </source>
</evidence>
<dbReference type="InterPro" id="IPR005814">
    <property type="entry name" value="Aminotrans_3"/>
</dbReference>
<keyword evidence="10" id="KW-1185">Reference proteome</keyword>
<dbReference type="InterPro" id="IPR004639">
    <property type="entry name" value="4pyrrol_synth_GluAld_NH2Trfase"/>
</dbReference>
<dbReference type="PROSITE" id="PS00600">
    <property type="entry name" value="AA_TRANSFER_CLASS_3"/>
    <property type="match status" value="1"/>
</dbReference>
<dbReference type="SUPFAM" id="SSF53383">
    <property type="entry name" value="PLP-dependent transferases"/>
    <property type="match status" value="1"/>
</dbReference>
<comment type="catalytic activity">
    <reaction evidence="1 8">
        <text>(S)-4-amino-5-oxopentanoate = 5-aminolevulinate</text>
        <dbReference type="Rhea" id="RHEA:14265"/>
        <dbReference type="ChEBI" id="CHEBI:57501"/>
        <dbReference type="ChEBI" id="CHEBI:356416"/>
        <dbReference type="EC" id="5.4.3.8"/>
    </reaction>
</comment>
<evidence type="ECO:0000256" key="1">
    <source>
        <dbReference type="ARBA" id="ARBA00001579"/>
    </source>
</evidence>
<feature type="modified residue" description="N6-(pyridoxal phosphate)lysine" evidence="8">
    <location>
        <position position="267"/>
    </location>
</feature>
<dbReference type="InterPro" id="IPR015421">
    <property type="entry name" value="PyrdxlP-dep_Trfase_major"/>
</dbReference>
<dbReference type="KEGG" id="ahb:bsdtb5_34640"/>
<dbReference type="InterPro" id="IPR015422">
    <property type="entry name" value="PyrdxlP-dep_Trfase_small"/>
</dbReference>
<proteinExistence type="inferred from homology"/>
<dbReference type="Pfam" id="PF00202">
    <property type="entry name" value="Aminotran_3"/>
    <property type="match status" value="1"/>
</dbReference>
<dbReference type="GO" id="GO:0042286">
    <property type="term" value="F:glutamate-1-semialdehyde 2,1-aminomutase activity"/>
    <property type="evidence" value="ECO:0007669"/>
    <property type="project" value="UniProtKB-UniRule"/>
</dbReference>
<reference evidence="9 10" key="1">
    <citation type="submission" date="2020-11" db="EMBL/GenBank/DDBJ databases">
        <title>Draft genome sequencing of a Lachnospiraceae strain isolated from anoxic soil subjected to BSD treatment.</title>
        <authorList>
            <person name="Uek A."/>
            <person name="Tonouchi A."/>
        </authorList>
    </citation>
    <scope>NUCLEOTIDE SEQUENCE [LARGE SCALE GENOMIC DNA]</scope>
    <source>
        <strain evidence="9 10">TB5</strain>
    </source>
</reference>
<evidence type="ECO:0000256" key="8">
    <source>
        <dbReference type="HAMAP-Rule" id="MF_00375"/>
    </source>
</evidence>
<dbReference type="GO" id="GO:0005737">
    <property type="term" value="C:cytoplasm"/>
    <property type="evidence" value="ECO:0007669"/>
    <property type="project" value="UniProtKB-SubCell"/>
</dbReference>
<dbReference type="PANTHER" id="PTHR43713:SF3">
    <property type="entry name" value="GLUTAMATE-1-SEMIALDEHYDE 2,1-AMINOMUTASE 1, CHLOROPLASTIC-RELATED"/>
    <property type="match status" value="1"/>
</dbReference>
<comment type="pathway">
    <text evidence="3">Porphyrin-containing compound metabolism; protoporphyrin-IX biosynthesis; 5-aminolevulinate from L-glutamyl-tRNA(Glu): step 2/2.</text>
</comment>
<dbReference type="GO" id="GO:0008483">
    <property type="term" value="F:transaminase activity"/>
    <property type="evidence" value="ECO:0007669"/>
    <property type="project" value="InterPro"/>
</dbReference>
<keyword evidence="8" id="KW-0963">Cytoplasm</keyword>
<protein>
    <recommendedName>
        <fullName evidence="8">Glutamate-1-semialdehyde 2,1-aminomutase</fullName>
        <shortName evidence="8">GSA</shortName>
        <ecNumber evidence="8">5.4.3.8</ecNumber>
    </recommendedName>
    <alternativeName>
        <fullName evidence="8">Glutamate-1-semialdehyde aminotransferase</fullName>
        <shortName evidence="8">GSA-AT</shortName>
    </alternativeName>
</protein>
<dbReference type="EMBL" id="AP024169">
    <property type="protein sequence ID" value="BCN32169.1"/>
    <property type="molecule type" value="Genomic_DNA"/>
</dbReference>
<comment type="subunit">
    <text evidence="8">Homodimer.</text>
</comment>
<dbReference type="InterPro" id="IPR015424">
    <property type="entry name" value="PyrdxlP-dep_Trfase"/>
</dbReference>
<dbReference type="AlphaFoldDB" id="A0A7R7ENM0"/>
<evidence type="ECO:0000256" key="3">
    <source>
        <dbReference type="ARBA" id="ARBA00004819"/>
    </source>
</evidence>
<dbReference type="HAMAP" id="MF_00375">
    <property type="entry name" value="HemL_aminotrans_3"/>
    <property type="match status" value="1"/>
</dbReference>
<evidence type="ECO:0000256" key="4">
    <source>
        <dbReference type="ARBA" id="ARBA00008981"/>
    </source>
</evidence>
<dbReference type="NCBIfam" id="NF000818">
    <property type="entry name" value="PRK00062.1"/>
    <property type="match status" value="1"/>
</dbReference>
<dbReference type="NCBIfam" id="TIGR00713">
    <property type="entry name" value="hemL"/>
    <property type="match status" value="1"/>
</dbReference>
<dbReference type="UniPathway" id="UPA00251">
    <property type="reaction ID" value="UER00317"/>
</dbReference>
<keyword evidence="6 8" id="KW-0413">Isomerase</keyword>
<comment type="cofactor">
    <cofactor evidence="2 8">
        <name>pyridoxal 5'-phosphate</name>
        <dbReference type="ChEBI" id="CHEBI:597326"/>
    </cofactor>
</comment>
<dbReference type="FunFam" id="3.40.640.10:FF:000021">
    <property type="entry name" value="Glutamate-1-semialdehyde 2,1-aminomutase"/>
    <property type="match status" value="1"/>
</dbReference>
<dbReference type="PANTHER" id="PTHR43713">
    <property type="entry name" value="GLUTAMATE-1-SEMIALDEHYDE 2,1-AMINOMUTASE"/>
    <property type="match status" value="1"/>
</dbReference>
<evidence type="ECO:0000256" key="5">
    <source>
        <dbReference type="ARBA" id="ARBA00022898"/>
    </source>
</evidence>
<dbReference type="Gene3D" id="3.90.1150.10">
    <property type="entry name" value="Aspartate Aminotransferase, domain 1"/>
    <property type="match status" value="1"/>
</dbReference>
<comment type="subcellular location">
    <subcellularLocation>
        <location evidence="8">Cytoplasm</location>
    </subcellularLocation>
</comment>
<evidence type="ECO:0000256" key="2">
    <source>
        <dbReference type="ARBA" id="ARBA00001933"/>
    </source>
</evidence>
<dbReference type="GO" id="GO:0006782">
    <property type="term" value="P:protoporphyrinogen IX biosynthetic process"/>
    <property type="evidence" value="ECO:0007669"/>
    <property type="project" value="UniProtKB-UniRule"/>
</dbReference>
<dbReference type="InterPro" id="IPR049704">
    <property type="entry name" value="Aminotrans_3_PPA_site"/>
</dbReference>
<evidence type="ECO:0000313" key="10">
    <source>
        <dbReference type="Proteomes" id="UP000595897"/>
    </source>
</evidence>